<evidence type="ECO:0000313" key="4">
    <source>
        <dbReference type="Proteomes" id="UP000001194"/>
    </source>
</evidence>
<evidence type="ECO:0000259" key="2">
    <source>
        <dbReference type="SMART" id="SM00198"/>
    </source>
</evidence>
<dbReference type="SUPFAM" id="SSF55797">
    <property type="entry name" value="PR-1-like"/>
    <property type="match status" value="1"/>
</dbReference>
<dbReference type="HOGENOM" id="CLU_035730_3_3_1"/>
<dbReference type="InterPro" id="IPR014044">
    <property type="entry name" value="CAP_dom"/>
</dbReference>
<dbReference type="RefSeq" id="XP_001873270.1">
    <property type="nucleotide sequence ID" value="XM_001873235.1"/>
</dbReference>
<dbReference type="InterPro" id="IPR001283">
    <property type="entry name" value="CRISP-related"/>
</dbReference>
<evidence type="ECO:0000313" key="3">
    <source>
        <dbReference type="EMBL" id="EDR15062.1"/>
    </source>
</evidence>
<dbReference type="GeneID" id="6069354"/>
<dbReference type="InterPro" id="IPR035940">
    <property type="entry name" value="CAP_sf"/>
</dbReference>
<dbReference type="Pfam" id="PF00188">
    <property type="entry name" value="CAP"/>
    <property type="match status" value="1"/>
</dbReference>
<dbReference type="Gene3D" id="3.40.33.10">
    <property type="entry name" value="CAP"/>
    <property type="match status" value="1"/>
</dbReference>
<proteinExistence type="predicted"/>
<feature type="compositionally biased region" description="Low complexity" evidence="1">
    <location>
        <begin position="30"/>
        <end position="55"/>
    </location>
</feature>
<dbReference type="Proteomes" id="UP000001194">
    <property type="component" value="Unassembled WGS sequence"/>
</dbReference>
<evidence type="ECO:0000256" key="1">
    <source>
        <dbReference type="SAM" id="MobiDB-lite"/>
    </source>
</evidence>
<dbReference type="SMART" id="SM00198">
    <property type="entry name" value="SCP"/>
    <property type="match status" value="1"/>
</dbReference>
<organism evidence="4">
    <name type="scientific">Laccaria bicolor (strain S238N-H82 / ATCC MYA-4686)</name>
    <name type="common">Bicoloured deceiver</name>
    <name type="synonym">Laccaria laccata var. bicolor</name>
    <dbReference type="NCBI Taxonomy" id="486041"/>
    <lineage>
        <taxon>Eukaryota</taxon>
        <taxon>Fungi</taxon>
        <taxon>Dikarya</taxon>
        <taxon>Basidiomycota</taxon>
        <taxon>Agaricomycotina</taxon>
        <taxon>Agaricomycetes</taxon>
        <taxon>Agaricomycetidae</taxon>
        <taxon>Agaricales</taxon>
        <taxon>Agaricineae</taxon>
        <taxon>Hydnangiaceae</taxon>
        <taxon>Laccaria</taxon>
    </lineage>
</organism>
<dbReference type="AlphaFoldDB" id="B0CQN6"/>
<gene>
    <name evidence="3" type="ORF">LACBIDRAFT_228207</name>
</gene>
<dbReference type="EMBL" id="DS547091">
    <property type="protein sequence ID" value="EDR15062.1"/>
    <property type="molecule type" value="Genomic_DNA"/>
</dbReference>
<accession>B0CQN6</accession>
<dbReference type="PRINTS" id="PR00837">
    <property type="entry name" value="V5TPXLIKE"/>
</dbReference>
<dbReference type="OrthoDB" id="337038at2759"/>
<feature type="non-terminal residue" evidence="3">
    <location>
        <position position="1"/>
    </location>
</feature>
<feature type="region of interest" description="Disordered" evidence="1">
    <location>
        <begin position="30"/>
        <end position="77"/>
    </location>
</feature>
<sequence>VSFISSTPSSVSSTVPVQSVQPTVVTVTSQTQTAAPSSTSSSASTSTSASATSTQRPVTTAPANNSPASSGGGTSDGDIQAYLSAHNAVRAQHGAAALSWSDNLASKAQKWANGCKFEHSGAYLAFKTENLAAGTGSAYNIAAAVKSWTDEVSEYNSNNPVPSHFTQVVWKGTSQVGCAVKLCDGIFDASFGVTKYFVCEYQTQGNVIGQFA</sequence>
<feature type="domain" description="SCP" evidence="2">
    <location>
        <begin position="77"/>
        <end position="209"/>
    </location>
</feature>
<name>B0CQN6_LACBS</name>
<dbReference type="InParanoid" id="B0CQN6"/>
<reference evidence="3 4" key="1">
    <citation type="journal article" date="2008" name="Nature">
        <title>The genome of Laccaria bicolor provides insights into mycorrhizal symbiosis.</title>
        <authorList>
            <person name="Martin F."/>
            <person name="Aerts A."/>
            <person name="Ahren D."/>
            <person name="Brun A."/>
            <person name="Danchin E.G.J."/>
            <person name="Duchaussoy F."/>
            <person name="Gibon J."/>
            <person name="Kohler A."/>
            <person name="Lindquist E."/>
            <person name="Pereda V."/>
            <person name="Salamov A."/>
            <person name="Shapiro H.J."/>
            <person name="Wuyts J."/>
            <person name="Blaudez D."/>
            <person name="Buee M."/>
            <person name="Brokstein P."/>
            <person name="Canbaeck B."/>
            <person name="Cohen D."/>
            <person name="Courty P.E."/>
            <person name="Coutinho P.M."/>
            <person name="Delaruelle C."/>
            <person name="Detter J.C."/>
            <person name="Deveau A."/>
            <person name="DiFazio S."/>
            <person name="Duplessis S."/>
            <person name="Fraissinet-Tachet L."/>
            <person name="Lucic E."/>
            <person name="Frey-Klett P."/>
            <person name="Fourrey C."/>
            <person name="Feussner I."/>
            <person name="Gay G."/>
            <person name="Grimwood J."/>
            <person name="Hoegger P.J."/>
            <person name="Jain P."/>
            <person name="Kilaru S."/>
            <person name="Labbe J."/>
            <person name="Lin Y.C."/>
            <person name="Legue V."/>
            <person name="Le Tacon F."/>
            <person name="Marmeisse R."/>
            <person name="Melayah D."/>
            <person name="Montanini B."/>
            <person name="Muratet M."/>
            <person name="Nehls U."/>
            <person name="Niculita-Hirzel H."/>
            <person name="Oudot-Le Secq M.P."/>
            <person name="Peter M."/>
            <person name="Quesneville H."/>
            <person name="Rajashekar B."/>
            <person name="Reich M."/>
            <person name="Rouhier N."/>
            <person name="Schmutz J."/>
            <person name="Yin T."/>
            <person name="Chalot M."/>
            <person name="Henrissat B."/>
            <person name="Kuees U."/>
            <person name="Lucas S."/>
            <person name="Van de Peer Y."/>
            <person name="Podila G.K."/>
            <person name="Polle A."/>
            <person name="Pukkila P.J."/>
            <person name="Richardson P.M."/>
            <person name="Rouze P."/>
            <person name="Sanders I.R."/>
            <person name="Stajich J.E."/>
            <person name="Tunlid A."/>
            <person name="Tuskan G."/>
            <person name="Grigoriev I.V."/>
        </authorList>
    </citation>
    <scope>NUCLEOTIDE SEQUENCE [LARGE SCALE GENOMIC DNA]</scope>
    <source>
        <strain evidence="4">S238N-H82 / ATCC MYA-4686</strain>
    </source>
</reference>
<dbReference type="PANTHER" id="PTHR10334">
    <property type="entry name" value="CYSTEINE-RICH SECRETORY PROTEIN-RELATED"/>
    <property type="match status" value="1"/>
</dbReference>
<keyword evidence="4" id="KW-1185">Reference proteome</keyword>
<dbReference type="KEGG" id="lbc:LACBIDRAFT_228207"/>
<feature type="compositionally biased region" description="Polar residues" evidence="1">
    <location>
        <begin position="56"/>
        <end position="69"/>
    </location>
</feature>
<protein>
    <submittedName>
        <fullName evidence="3">Predicted protein</fullName>
    </submittedName>
</protein>